<gene>
    <name evidence="9" type="ORF">Verru16b_00248</name>
</gene>
<dbReference type="Pfam" id="PF04616">
    <property type="entry name" value="Glyco_hydro_43"/>
    <property type="match status" value="1"/>
</dbReference>
<feature type="chain" id="PRO_5009304138" evidence="8">
    <location>
        <begin position="25"/>
        <end position="502"/>
    </location>
</feature>
<keyword evidence="3 7" id="KW-0378">Hydrolase</keyword>
<feature type="signal peptide" evidence="8">
    <location>
        <begin position="1"/>
        <end position="24"/>
    </location>
</feature>
<evidence type="ECO:0000256" key="7">
    <source>
        <dbReference type="RuleBase" id="RU361187"/>
    </source>
</evidence>
<evidence type="ECO:0000256" key="8">
    <source>
        <dbReference type="SAM" id="SignalP"/>
    </source>
</evidence>
<dbReference type="InterPro" id="IPR008979">
    <property type="entry name" value="Galactose-bd-like_sf"/>
</dbReference>
<dbReference type="OrthoDB" id="9801455at2"/>
<dbReference type="GO" id="GO:0045493">
    <property type="term" value="P:xylan catabolic process"/>
    <property type="evidence" value="ECO:0007669"/>
    <property type="project" value="UniProtKB-KW"/>
</dbReference>
<evidence type="ECO:0000256" key="2">
    <source>
        <dbReference type="ARBA" id="ARBA00022651"/>
    </source>
</evidence>
<dbReference type="PANTHER" id="PTHR43772">
    <property type="entry name" value="ENDO-1,4-BETA-XYLANASE"/>
    <property type="match status" value="1"/>
</dbReference>
<dbReference type="InterPro" id="IPR052176">
    <property type="entry name" value="Glycosyl_Hydrlase_43_Enz"/>
</dbReference>
<dbReference type="EMBL" id="CP016094">
    <property type="protein sequence ID" value="AOS43205.1"/>
    <property type="molecule type" value="Genomic_DNA"/>
</dbReference>
<protein>
    <submittedName>
        <fullName evidence="9">Glycosyl hydrolases family 43</fullName>
    </submittedName>
</protein>
<keyword evidence="2" id="KW-0858">Xylan degradation</keyword>
<sequence>MPHRPLPILVCALLSLLPVAGQSAATPAASGPTRLINPLPLPNYPVGRLSRDVTKGEPLTQQGLWLVDRAEQYRELADPTGLWHEGKWYLYPSVDMAWVSADEGRTWQHHPLNLRDIGYAPTIVHHRGRFLLMSSGEIYASDSPLGPFASIGRMELPAVPGLPTHIDPMLFSDDDGRLFYYWGCTPNSGIWGVELDAADPTRVISPPKELIPFLPDTYKWERVGSHNQNPKTGWMEGAWMVKHDGQYILTYSAGGTQYRTYTMGAYRSASPLGPFVPQQRNPIFRTTEGLVTGTAHGSILRGPQGRHWVFYTVFACVVHGFERRVGLDLVEFDANGDIYVPQATVTPQALPGGGPAVAWEVLNESEPTLGSSSAVNSSGRFAADNAMTTWWLPAAADAAPQLTTYFSGRATIHAARVIWRDVGLDTKAGVQPGPFRYRIEAETAPGVWTPIIDRTASTEDFLIDYRECPPTLALRARLVITGHPAGIQPAVAEFTVFGVPER</sequence>
<dbReference type="STRING" id="1838286.Verru16b_00248"/>
<evidence type="ECO:0000256" key="6">
    <source>
        <dbReference type="PIRSR" id="PIRSR606710-2"/>
    </source>
</evidence>
<organism evidence="9 10">
    <name type="scientific">Lacunisphaera limnophila</name>
    <dbReference type="NCBI Taxonomy" id="1838286"/>
    <lineage>
        <taxon>Bacteria</taxon>
        <taxon>Pseudomonadati</taxon>
        <taxon>Verrucomicrobiota</taxon>
        <taxon>Opitutia</taxon>
        <taxon>Opitutales</taxon>
        <taxon>Opitutaceae</taxon>
        <taxon>Lacunisphaera</taxon>
    </lineage>
</organism>
<dbReference type="AlphaFoldDB" id="A0A1I7PHV8"/>
<dbReference type="InterPro" id="IPR006710">
    <property type="entry name" value="Glyco_hydro_43"/>
</dbReference>
<evidence type="ECO:0000256" key="1">
    <source>
        <dbReference type="ARBA" id="ARBA00009865"/>
    </source>
</evidence>
<dbReference type="SUPFAM" id="SSF75005">
    <property type="entry name" value="Arabinanase/levansucrase/invertase"/>
    <property type="match status" value="1"/>
</dbReference>
<comment type="similarity">
    <text evidence="1 7">Belongs to the glycosyl hydrolase 43 family.</text>
</comment>
<dbReference type="GO" id="GO:0004553">
    <property type="term" value="F:hydrolase activity, hydrolyzing O-glycosyl compounds"/>
    <property type="evidence" value="ECO:0007669"/>
    <property type="project" value="InterPro"/>
</dbReference>
<name>A0A1I7PHV8_9BACT</name>
<evidence type="ECO:0000313" key="10">
    <source>
        <dbReference type="Proteomes" id="UP000095228"/>
    </source>
</evidence>
<evidence type="ECO:0000256" key="5">
    <source>
        <dbReference type="ARBA" id="ARBA00023295"/>
    </source>
</evidence>
<feature type="site" description="Important for catalytic activity, responsible for pKa modulation of the active site Glu and correct orientation of both the proton donor and substrate" evidence="6">
    <location>
        <position position="167"/>
    </location>
</feature>
<proteinExistence type="inferred from homology"/>
<dbReference type="InterPro" id="IPR023296">
    <property type="entry name" value="Glyco_hydro_beta-prop_sf"/>
</dbReference>
<keyword evidence="2" id="KW-0624">Polysaccharide degradation</keyword>
<dbReference type="RefSeq" id="WP_069960584.1">
    <property type="nucleotide sequence ID" value="NZ_CP016094.1"/>
</dbReference>
<keyword evidence="4" id="KW-0119">Carbohydrate metabolism</keyword>
<dbReference type="Gene3D" id="2.115.10.20">
    <property type="entry name" value="Glycosyl hydrolase domain, family 43"/>
    <property type="match status" value="1"/>
</dbReference>
<reference evidence="9 10" key="1">
    <citation type="submission" date="2016-06" db="EMBL/GenBank/DDBJ databases">
        <title>Three novel species with peptidoglycan cell walls form the new genus Lacunisphaera gen. nov. in the family Opitutaceae of the verrucomicrobial subdivision 4.</title>
        <authorList>
            <person name="Rast P."/>
            <person name="Gloeckner I."/>
            <person name="Jogler M."/>
            <person name="Boedeker C."/>
            <person name="Jeske O."/>
            <person name="Wiegand S."/>
            <person name="Reinhardt R."/>
            <person name="Schumann P."/>
            <person name="Rohde M."/>
            <person name="Spring S."/>
            <person name="Gloeckner F.O."/>
            <person name="Jogler C."/>
        </authorList>
    </citation>
    <scope>NUCLEOTIDE SEQUENCE [LARGE SCALE GENOMIC DNA]</scope>
    <source>
        <strain evidence="9 10">IG16b</strain>
    </source>
</reference>
<keyword evidence="5 7" id="KW-0326">Glycosidase</keyword>
<keyword evidence="8" id="KW-0732">Signal</keyword>
<dbReference type="Gene3D" id="2.60.120.260">
    <property type="entry name" value="Galactose-binding domain-like"/>
    <property type="match status" value="1"/>
</dbReference>
<accession>A0A1I7PHV8</accession>
<dbReference type="Proteomes" id="UP000095228">
    <property type="component" value="Chromosome"/>
</dbReference>
<dbReference type="KEGG" id="obg:Verru16b_00248"/>
<evidence type="ECO:0000256" key="3">
    <source>
        <dbReference type="ARBA" id="ARBA00022801"/>
    </source>
</evidence>
<evidence type="ECO:0000256" key="4">
    <source>
        <dbReference type="ARBA" id="ARBA00023277"/>
    </source>
</evidence>
<keyword evidence="10" id="KW-1185">Reference proteome</keyword>
<dbReference type="PANTHER" id="PTHR43772:SF2">
    <property type="entry name" value="PUTATIVE (AFU_ORTHOLOGUE AFUA_2G04480)-RELATED"/>
    <property type="match status" value="1"/>
</dbReference>
<dbReference type="SUPFAM" id="SSF49785">
    <property type="entry name" value="Galactose-binding domain-like"/>
    <property type="match status" value="1"/>
</dbReference>
<evidence type="ECO:0000313" key="9">
    <source>
        <dbReference type="EMBL" id="AOS43205.1"/>
    </source>
</evidence>